<dbReference type="Gene3D" id="2.40.50.480">
    <property type="match status" value="1"/>
</dbReference>
<geneLocation type="plasmid" evidence="1 2">
    <name>pBRV563</name>
</geneLocation>
<reference evidence="1" key="1">
    <citation type="submission" date="2022-11" db="EMBL/GenBank/DDBJ databases">
        <title>Whole genome sequence of Levilactobacillus brevis SMB091.</title>
        <authorList>
            <person name="Kim J.-M."/>
            <person name="Kim O.-C."/>
            <person name="Choi Y.H."/>
            <person name="Han N.S."/>
            <person name="Hurh B."/>
        </authorList>
    </citation>
    <scope>NUCLEOTIDE SEQUENCE</scope>
    <source>
        <strain evidence="1">SMB091</strain>
        <plasmid evidence="1">pBRV563</plasmid>
    </source>
</reference>
<dbReference type="NCBIfam" id="TIGR01655">
    <property type="entry name" value="yxeA_fam"/>
    <property type="match status" value="1"/>
</dbReference>
<proteinExistence type="predicted"/>
<dbReference type="Proteomes" id="UP001164768">
    <property type="component" value="Plasmid pBRV563"/>
</dbReference>
<dbReference type="Pfam" id="PF06486">
    <property type="entry name" value="DUF1093"/>
    <property type="match status" value="1"/>
</dbReference>
<keyword evidence="1" id="KW-0614">Plasmid</keyword>
<organism evidence="1 2">
    <name type="scientific">Levilactobacillus brevis</name>
    <name type="common">Lactobacillus brevis</name>
    <dbReference type="NCBI Taxonomy" id="1580"/>
    <lineage>
        <taxon>Bacteria</taxon>
        <taxon>Bacillati</taxon>
        <taxon>Bacillota</taxon>
        <taxon>Bacilli</taxon>
        <taxon>Lactobacillales</taxon>
        <taxon>Lactobacillaceae</taxon>
        <taxon>Levilactobacillus</taxon>
    </lineage>
</organism>
<dbReference type="EMBL" id="CP113120">
    <property type="protein sequence ID" value="WAD03006.1"/>
    <property type="molecule type" value="Genomic_DNA"/>
</dbReference>
<sequence length="124" mass="13499">MKNLITTHLGGLAATLLAVELLGWAGWTTYRYGGETAYLRITKRGGTRPLALPVNYAITGYVYHGTAVTANGQAQRVTLKTNADDPGPFKPGQLVRVTVNRHYGVTHYQAVAPDQVPLTARNHR</sequence>
<protein>
    <submittedName>
        <fullName evidence="1">YxeA family protein</fullName>
    </submittedName>
</protein>
<accession>A0AB38X960</accession>
<dbReference type="AlphaFoldDB" id="A0AB38X960"/>
<dbReference type="InterPro" id="IPR036166">
    <property type="entry name" value="YxeA-like_sf"/>
</dbReference>
<dbReference type="InterPro" id="IPR006542">
    <property type="entry name" value="DUF1093"/>
</dbReference>
<gene>
    <name evidence="1" type="ORF">ORR04_12935</name>
</gene>
<evidence type="ECO:0000313" key="1">
    <source>
        <dbReference type="EMBL" id="WAD03006.1"/>
    </source>
</evidence>
<dbReference type="RefSeq" id="WP_125766006.1">
    <property type="nucleotide sequence ID" value="NZ_CP103392.1"/>
</dbReference>
<dbReference type="SUPFAM" id="SSF159121">
    <property type="entry name" value="BC4932-like"/>
    <property type="match status" value="1"/>
</dbReference>
<name>A0AB38X960_LEVBR</name>
<evidence type="ECO:0000313" key="2">
    <source>
        <dbReference type="Proteomes" id="UP001164768"/>
    </source>
</evidence>